<keyword evidence="3" id="KW-1185">Reference proteome</keyword>
<feature type="domain" description="HTH cro/C1-type" evidence="1">
    <location>
        <begin position="92"/>
        <end position="116"/>
    </location>
</feature>
<name>A0ABX0ZGP6_9ACTN</name>
<protein>
    <recommendedName>
        <fullName evidence="1">HTH cro/C1-type domain-containing protein</fullName>
    </recommendedName>
</protein>
<dbReference type="CDD" id="cd00093">
    <property type="entry name" value="HTH_XRE"/>
    <property type="match status" value="1"/>
</dbReference>
<evidence type="ECO:0000259" key="1">
    <source>
        <dbReference type="PROSITE" id="PS50943"/>
    </source>
</evidence>
<proteinExistence type="predicted"/>
<evidence type="ECO:0000313" key="3">
    <source>
        <dbReference type="Proteomes" id="UP000783871"/>
    </source>
</evidence>
<sequence>MSLIVGGGMAEGRSESMRRQQARLAAELRSAGKTWVEAAEVFQTRFRLNPRVAFRSVRGWSQAQAAEEWNRRWPDEPKTFKSFSYWEIWPGKGGYSPSHDNLVRLAEIYECSVADLLADLPSFRHLDSAAGATLAVPRGTTSTVAGEIMVPSEAETLLRDLLGRRPGAEASAPSQANATGLYRLPEEVDFGELAQVIVMWMQRTPHSPARRDMLGKLAAALAAAMAAPLTELAGLAEPASAAPAQDLGRFDPATLAHCEAMMPNLRKQGDVLGASTALPSALAYRRVAEQQAKAAPNGTQRDRAVAAYAELTQLTGWLCFNMGDYGSAQRFYDDARAAAHEARAVELVTYILCTMSHLATWQGKPRVGIDHAVAAAAWAEQSGSPYARAYAADVAVRALTADGQADRSRDALDREYAALQAALTGQGPRQSWWYFYDESFFWSTSAQNALKFRGADQVLAAADKALRLSDQGNLHERSFRLLFRAEAFARQQNLGLACQTITEVVELTSVNSTRRIEQRVQELRRSLDPWKRTRAVRALDQAIRAYRSTPVG</sequence>
<dbReference type="InterPro" id="IPR001387">
    <property type="entry name" value="Cro/C1-type_HTH"/>
</dbReference>
<dbReference type="Gene3D" id="1.10.260.40">
    <property type="entry name" value="lambda repressor-like DNA-binding domains"/>
    <property type="match status" value="1"/>
</dbReference>
<dbReference type="InterPro" id="IPR010982">
    <property type="entry name" value="Lambda_DNA-bd_dom_sf"/>
</dbReference>
<reference evidence="2 3" key="1">
    <citation type="submission" date="2020-03" db="EMBL/GenBank/DDBJ databases">
        <title>WGS of actinomycetes isolated from Thailand.</title>
        <authorList>
            <person name="Thawai C."/>
        </authorList>
    </citation>
    <scope>NUCLEOTIDE SEQUENCE [LARGE SCALE GENOMIC DNA]</scope>
    <source>
        <strain evidence="2 3">HSS6-12</strain>
    </source>
</reference>
<comment type="caution">
    <text evidence="2">The sequence shown here is derived from an EMBL/GenBank/DDBJ whole genome shotgun (WGS) entry which is preliminary data.</text>
</comment>
<dbReference type="EMBL" id="JAATEO010000036">
    <property type="protein sequence ID" value="NJP35211.1"/>
    <property type="molecule type" value="Genomic_DNA"/>
</dbReference>
<organism evidence="2 3">
    <name type="scientific">Micromonospora thermarum</name>
    <dbReference type="NCBI Taxonomy" id="2720024"/>
    <lineage>
        <taxon>Bacteria</taxon>
        <taxon>Bacillati</taxon>
        <taxon>Actinomycetota</taxon>
        <taxon>Actinomycetes</taxon>
        <taxon>Micromonosporales</taxon>
        <taxon>Micromonosporaceae</taxon>
        <taxon>Micromonospora</taxon>
    </lineage>
</organism>
<evidence type="ECO:0000313" key="2">
    <source>
        <dbReference type="EMBL" id="NJP35211.1"/>
    </source>
</evidence>
<dbReference type="RefSeq" id="WP_168003554.1">
    <property type="nucleotide sequence ID" value="NZ_JAATEO010000036.1"/>
</dbReference>
<gene>
    <name evidence="2" type="ORF">HCJ94_25355</name>
</gene>
<dbReference type="PROSITE" id="PS50943">
    <property type="entry name" value="HTH_CROC1"/>
    <property type="match status" value="1"/>
</dbReference>
<accession>A0ABX0ZGP6</accession>
<dbReference type="Proteomes" id="UP000783871">
    <property type="component" value="Unassembled WGS sequence"/>
</dbReference>